<protein>
    <submittedName>
        <fullName evidence="2">PaaI family thioesterase</fullName>
    </submittedName>
</protein>
<dbReference type="GO" id="GO:0016790">
    <property type="term" value="F:thiolester hydrolase activity"/>
    <property type="evidence" value="ECO:0007669"/>
    <property type="project" value="UniProtKB-ARBA"/>
</dbReference>
<dbReference type="EMBL" id="JABCRE010000002">
    <property type="protein sequence ID" value="NMW31538.1"/>
    <property type="molecule type" value="Genomic_DNA"/>
</dbReference>
<dbReference type="InterPro" id="IPR029069">
    <property type="entry name" value="HotDog_dom_sf"/>
</dbReference>
<dbReference type="Proteomes" id="UP000561181">
    <property type="component" value="Unassembled WGS sequence"/>
</dbReference>
<evidence type="ECO:0000259" key="1">
    <source>
        <dbReference type="Pfam" id="PF03061"/>
    </source>
</evidence>
<keyword evidence="3" id="KW-1185">Reference proteome</keyword>
<gene>
    <name evidence="2" type="ORF">HKD42_05650</name>
</gene>
<name>A0A848QR01_9SPHN</name>
<feature type="domain" description="Thioesterase" evidence="1">
    <location>
        <begin position="40"/>
        <end position="115"/>
    </location>
</feature>
<reference evidence="2 3" key="1">
    <citation type="submission" date="2020-04" db="EMBL/GenBank/DDBJ databases">
        <authorList>
            <person name="Liu A."/>
        </authorList>
    </citation>
    <scope>NUCLEOTIDE SEQUENCE [LARGE SCALE GENOMIC DNA]</scope>
    <source>
        <strain evidence="2 3">RZ02</strain>
    </source>
</reference>
<proteinExistence type="predicted"/>
<dbReference type="CDD" id="cd03443">
    <property type="entry name" value="PaaI_thioesterase"/>
    <property type="match status" value="1"/>
</dbReference>
<dbReference type="Pfam" id="PF03061">
    <property type="entry name" value="4HBT"/>
    <property type="match status" value="1"/>
</dbReference>
<evidence type="ECO:0000313" key="2">
    <source>
        <dbReference type="EMBL" id="NMW31538.1"/>
    </source>
</evidence>
<dbReference type="AlphaFoldDB" id="A0A848QR01"/>
<evidence type="ECO:0000313" key="3">
    <source>
        <dbReference type="Proteomes" id="UP000561181"/>
    </source>
</evidence>
<sequence>MKDNSRFNTQVMGPMMVRQEGNKCRLRMMPEHRHTNLQDMIHGAVTLSLIDISLFSAMHVLRESEAGMAVTLELSTQFIGAGKPTEPLDAVVEVMRETGKLMFMRGEVAQGDHLVAAFSGLVRKATAKK</sequence>
<dbReference type="Gene3D" id="3.10.129.10">
    <property type="entry name" value="Hotdog Thioesterase"/>
    <property type="match status" value="1"/>
</dbReference>
<organism evidence="2 3">
    <name type="scientific">Pontixanthobacter rizhaonensis</name>
    <dbReference type="NCBI Taxonomy" id="2730337"/>
    <lineage>
        <taxon>Bacteria</taxon>
        <taxon>Pseudomonadati</taxon>
        <taxon>Pseudomonadota</taxon>
        <taxon>Alphaproteobacteria</taxon>
        <taxon>Sphingomonadales</taxon>
        <taxon>Erythrobacteraceae</taxon>
        <taxon>Pontixanthobacter</taxon>
    </lineage>
</organism>
<comment type="caution">
    <text evidence="2">The sequence shown here is derived from an EMBL/GenBank/DDBJ whole genome shotgun (WGS) entry which is preliminary data.</text>
</comment>
<dbReference type="RefSeq" id="WP_170011084.1">
    <property type="nucleotide sequence ID" value="NZ_JABCRE010000002.1"/>
</dbReference>
<dbReference type="SUPFAM" id="SSF54637">
    <property type="entry name" value="Thioesterase/thiol ester dehydrase-isomerase"/>
    <property type="match status" value="1"/>
</dbReference>
<accession>A0A848QR01</accession>
<dbReference type="InterPro" id="IPR006683">
    <property type="entry name" value="Thioestr_dom"/>
</dbReference>